<dbReference type="EMBL" id="JARIHO010000047">
    <property type="protein sequence ID" value="KAJ7323278.1"/>
    <property type="molecule type" value="Genomic_DNA"/>
</dbReference>
<evidence type="ECO:0000313" key="2">
    <source>
        <dbReference type="Proteomes" id="UP001218218"/>
    </source>
</evidence>
<gene>
    <name evidence="1" type="ORF">DFH08DRAFT_350385</name>
</gene>
<dbReference type="Gene3D" id="1.25.10.10">
    <property type="entry name" value="Leucine-rich Repeat Variant"/>
    <property type="match status" value="1"/>
</dbReference>
<dbReference type="Proteomes" id="UP001218218">
    <property type="component" value="Unassembled WGS sequence"/>
</dbReference>
<name>A0AAD6ZIU3_9AGAR</name>
<dbReference type="SUPFAM" id="SSF48371">
    <property type="entry name" value="ARM repeat"/>
    <property type="match status" value="1"/>
</dbReference>
<proteinExistence type="predicted"/>
<protein>
    <submittedName>
        <fullName evidence="1">Uncharacterized protein</fullName>
    </submittedName>
</protein>
<sequence length="192" mass="21023">MFDAFGRMDGATTAQSLKRFAGATVWQEEIRSAIPGMIKSLKEPNAGVRGHAQNILLILAEIAQWCEEIRIAIPRIIDALEESDSAVQDADSNQSQSENTDWLKSIQYAALDSLSKLTNIAELREDIRPAIPKIVAVLIPNPGARKAALISLSRLADTGTSSIFPSLHKRTHQNLKPIGATSAQRFPLSLRR</sequence>
<comment type="caution">
    <text evidence="1">The sequence shown here is derived from an EMBL/GenBank/DDBJ whole genome shotgun (WGS) entry which is preliminary data.</text>
</comment>
<dbReference type="AlphaFoldDB" id="A0AAD6ZIU3"/>
<organism evidence="1 2">
    <name type="scientific">Mycena albidolilacea</name>
    <dbReference type="NCBI Taxonomy" id="1033008"/>
    <lineage>
        <taxon>Eukaryota</taxon>
        <taxon>Fungi</taxon>
        <taxon>Dikarya</taxon>
        <taxon>Basidiomycota</taxon>
        <taxon>Agaricomycotina</taxon>
        <taxon>Agaricomycetes</taxon>
        <taxon>Agaricomycetidae</taxon>
        <taxon>Agaricales</taxon>
        <taxon>Marasmiineae</taxon>
        <taxon>Mycenaceae</taxon>
        <taxon>Mycena</taxon>
    </lineage>
</organism>
<accession>A0AAD6ZIU3</accession>
<reference evidence="1" key="1">
    <citation type="submission" date="2023-03" db="EMBL/GenBank/DDBJ databases">
        <title>Massive genome expansion in bonnet fungi (Mycena s.s.) driven by repeated elements and novel gene families across ecological guilds.</title>
        <authorList>
            <consortium name="Lawrence Berkeley National Laboratory"/>
            <person name="Harder C.B."/>
            <person name="Miyauchi S."/>
            <person name="Viragh M."/>
            <person name="Kuo A."/>
            <person name="Thoen E."/>
            <person name="Andreopoulos B."/>
            <person name="Lu D."/>
            <person name="Skrede I."/>
            <person name="Drula E."/>
            <person name="Henrissat B."/>
            <person name="Morin E."/>
            <person name="Kohler A."/>
            <person name="Barry K."/>
            <person name="LaButti K."/>
            <person name="Morin E."/>
            <person name="Salamov A."/>
            <person name="Lipzen A."/>
            <person name="Mereny Z."/>
            <person name="Hegedus B."/>
            <person name="Baldrian P."/>
            <person name="Stursova M."/>
            <person name="Weitz H."/>
            <person name="Taylor A."/>
            <person name="Grigoriev I.V."/>
            <person name="Nagy L.G."/>
            <person name="Martin F."/>
            <person name="Kauserud H."/>
        </authorList>
    </citation>
    <scope>NUCLEOTIDE SEQUENCE</scope>
    <source>
        <strain evidence="1">CBHHK002</strain>
    </source>
</reference>
<dbReference type="InterPro" id="IPR011989">
    <property type="entry name" value="ARM-like"/>
</dbReference>
<keyword evidence="2" id="KW-1185">Reference proteome</keyword>
<dbReference type="InterPro" id="IPR016024">
    <property type="entry name" value="ARM-type_fold"/>
</dbReference>
<evidence type="ECO:0000313" key="1">
    <source>
        <dbReference type="EMBL" id="KAJ7323278.1"/>
    </source>
</evidence>